<comment type="subcellular location">
    <subcellularLocation>
        <location evidence="1">Cytoplasm</location>
    </subcellularLocation>
</comment>
<evidence type="ECO:0000256" key="2">
    <source>
        <dbReference type="ARBA" id="ARBA00022490"/>
    </source>
</evidence>
<accession>A0A0K1PAY2</accession>
<dbReference type="OrthoDB" id="5479562at2"/>
<reference evidence="6 7" key="1">
    <citation type="submission" date="2015-08" db="EMBL/GenBank/DDBJ databases">
        <authorList>
            <person name="Babu N.S."/>
            <person name="Beckwith C.J."/>
            <person name="Beseler K.G."/>
            <person name="Brison A."/>
            <person name="Carone J.V."/>
            <person name="Caskin T.P."/>
            <person name="Diamond M."/>
            <person name="Durham M.E."/>
            <person name="Foxe J.M."/>
            <person name="Go M."/>
            <person name="Henderson B.A."/>
            <person name="Jones I.B."/>
            <person name="McGettigan J.A."/>
            <person name="Micheletti S.J."/>
            <person name="Nasrallah M.E."/>
            <person name="Ortiz D."/>
            <person name="Piller C.R."/>
            <person name="Privatt S.R."/>
            <person name="Schneider S.L."/>
            <person name="Sharp S."/>
            <person name="Smith T.C."/>
            <person name="Stanton J.D."/>
            <person name="Ullery H.E."/>
            <person name="Wilson R.J."/>
            <person name="Serrano M.G."/>
            <person name="Buck G."/>
            <person name="Lee V."/>
            <person name="Wang Y."/>
            <person name="Carvalho R."/>
            <person name="Voegtly L."/>
            <person name="Shi R."/>
            <person name="Duckworth R."/>
            <person name="Johnson A."/>
            <person name="Loviza R."/>
            <person name="Walstead R."/>
            <person name="Shah Z."/>
            <person name="Kiflezghi M."/>
            <person name="Wade K."/>
            <person name="Ball S.L."/>
            <person name="Bradley K.W."/>
            <person name="Asai D.J."/>
            <person name="Bowman C.A."/>
            <person name="Russell D.A."/>
            <person name="Pope W.H."/>
            <person name="Jacobs-Sera D."/>
            <person name="Hendrix R.W."/>
            <person name="Hatfull G.F."/>
        </authorList>
    </citation>
    <scope>NUCLEOTIDE SEQUENCE [LARGE SCALE GENOMIC DNA]</scope>
    <source>
        <strain evidence="6 7">DSM 27710</strain>
    </source>
</reference>
<feature type="domain" description="Abnormal spindle-like microcephaly-associated protein ASH" evidence="4">
    <location>
        <begin position="27"/>
        <end position="108"/>
    </location>
</feature>
<keyword evidence="3" id="KW-0732">Signal</keyword>
<dbReference type="PANTHER" id="PTHR23053">
    <property type="entry name" value="DLEC1 DELETED IN LUNG AND ESOPHAGEAL CANCER 1"/>
    <property type="match status" value="1"/>
</dbReference>
<dbReference type="Pfam" id="PF15780">
    <property type="entry name" value="ASH"/>
    <property type="match status" value="1"/>
</dbReference>
<dbReference type="GO" id="GO:0005737">
    <property type="term" value="C:cytoplasm"/>
    <property type="evidence" value="ECO:0007669"/>
    <property type="project" value="UniProtKB-SubCell"/>
</dbReference>
<feature type="domain" description="Cep192/Spd-2-like" evidence="5">
    <location>
        <begin position="132"/>
        <end position="224"/>
    </location>
</feature>
<dbReference type="Pfam" id="PF22073">
    <property type="entry name" value="Cep192_D4"/>
    <property type="match status" value="1"/>
</dbReference>
<proteinExistence type="predicted"/>
<organism evidence="6 7">
    <name type="scientific">Vulgatibacter incomptus</name>
    <dbReference type="NCBI Taxonomy" id="1391653"/>
    <lineage>
        <taxon>Bacteria</taxon>
        <taxon>Pseudomonadati</taxon>
        <taxon>Myxococcota</taxon>
        <taxon>Myxococcia</taxon>
        <taxon>Myxococcales</taxon>
        <taxon>Cystobacterineae</taxon>
        <taxon>Vulgatibacteraceae</taxon>
        <taxon>Vulgatibacter</taxon>
    </lineage>
</organism>
<evidence type="ECO:0000256" key="3">
    <source>
        <dbReference type="SAM" id="SignalP"/>
    </source>
</evidence>
<evidence type="ECO:0000259" key="4">
    <source>
        <dbReference type="Pfam" id="PF15780"/>
    </source>
</evidence>
<dbReference type="AlphaFoldDB" id="A0A0K1PAY2"/>
<feature type="chain" id="PRO_5005465565" description="Choice-of-anchor D domain-containing protein" evidence="3">
    <location>
        <begin position="22"/>
        <end position="934"/>
    </location>
</feature>
<feature type="signal peptide" evidence="3">
    <location>
        <begin position="1"/>
        <end position="21"/>
    </location>
</feature>
<dbReference type="EMBL" id="CP012332">
    <property type="protein sequence ID" value="AKU90571.1"/>
    <property type="molecule type" value="Genomic_DNA"/>
</dbReference>
<protein>
    <recommendedName>
        <fullName evidence="8">Choice-of-anchor D domain-containing protein</fullName>
    </recommendedName>
</protein>
<sequence length="934" mass="99680">MRRAFIWLMLLGWLGACSSEAGPARGEFSDSDALDFGKVVVGNRAAKVVTLSNPGSDLAELRAASVPAGYEVRPTALSLAPGSAAEVEVVFFPDRSARFDGTLTFAQGGAPRADIGIELRGEGIHGVEFPPSLDFGVVGLGETRTLPVTVSSTVETSISFFVSIDGETGSFRSGSEVVELAGGESRTIDVSFSPSVEGAHTASLVLRPCHMCHSMRIKLMGSAGLTKLLADPMAISFGTVLRGRSRSEYFGILNVSDLPATVSAVVLVGDPRDPAAGGSVPSEFSLVGIDGPFELAPAASVPVEVVFHPSLQSETRSSRSARVQVLGPNSELLFEVRLSGWIAGIKVISDPPNLGFGLQARGIDARQSFVLRSAGDSASIVLDRPILTGPGAANYQVTAADESPPPWRLDRQETFYLSFLGDNVGEFPVEISFPIRVDDATSEEQPFVKVEATATVVDFPPCELEIAEPSLRFGAVKVGTIVTRPIVITNRGATTCPIVKLALDPNGSSAFSSTTLWPGLLAPGERRAVATRYTPTELTGVQDRTSLFVYHSNEETSTAVVPISGLATEFGLVAEPNIIDFGWVPSVQCPRDAIKAFTIRNGGAEPVKITGITIAADGSQRFAARADENLPLTIEPARSKSFSASYRPLDYSHDIWTIEIWLDGVDEPFVVEARGWSDDACGPLCWWPWAICPAAPQSVVVNTRSILSGDAYSPSCREATCEWQLLSAPIGSTARIAGAGCTPSFSPDVVGTYKFKLAVTDELGTRGFDCQHELTAEPIDAITVQTVWDVPGDIDLHLLNEGLADRRDPISWDRDPADCFHRNCTEGNRPSPLWEGDLEMTASLDRNDLAGTGPETIHIPVPSVTHSYAIGVYNRGNRGTPVNVVTNIYCGGTLVQSVPTVFTNVAQFKVIGSIRYLGTTCTFTPDGTLWSSYY</sequence>
<dbReference type="PROSITE" id="PS51257">
    <property type="entry name" value="PROKAR_LIPOPROTEIN"/>
    <property type="match status" value="1"/>
</dbReference>
<keyword evidence="7" id="KW-1185">Reference proteome</keyword>
<evidence type="ECO:0000259" key="5">
    <source>
        <dbReference type="Pfam" id="PF22073"/>
    </source>
</evidence>
<evidence type="ECO:0008006" key="8">
    <source>
        <dbReference type="Google" id="ProtNLM"/>
    </source>
</evidence>
<dbReference type="NCBIfam" id="NF012200">
    <property type="entry name" value="choice_anch_D"/>
    <property type="match status" value="3"/>
</dbReference>
<dbReference type="InterPro" id="IPR033305">
    <property type="entry name" value="Hydin-like"/>
</dbReference>
<gene>
    <name evidence="6" type="ORF">AKJ08_0958</name>
</gene>
<name>A0A0K1PAY2_9BACT</name>
<keyword evidence="2" id="KW-0963">Cytoplasm</keyword>
<dbReference type="InterPro" id="IPR054090">
    <property type="entry name" value="Cep192_Spd-2-like_dom"/>
</dbReference>
<dbReference type="Gene3D" id="2.60.40.10">
    <property type="entry name" value="Immunoglobulins"/>
    <property type="match status" value="6"/>
</dbReference>
<dbReference type="InterPro" id="IPR031549">
    <property type="entry name" value="ASH"/>
</dbReference>
<dbReference type="KEGG" id="vin:AKJ08_0958"/>
<evidence type="ECO:0000313" key="6">
    <source>
        <dbReference type="EMBL" id="AKU90571.1"/>
    </source>
</evidence>
<dbReference type="PANTHER" id="PTHR23053:SF0">
    <property type="entry name" value="HYDROCEPHALUS-INDUCING PROTEIN HOMOLOG"/>
    <property type="match status" value="1"/>
</dbReference>
<dbReference type="InterPro" id="IPR013783">
    <property type="entry name" value="Ig-like_fold"/>
</dbReference>
<dbReference type="Proteomes" id="UP000055590">
    <property type="component" value="Chromosome"/>
</dbReference>
<dbReference type="STRING" id="1391653.AKJ08_0958"/>
<evidence type="ECO:0000256" key="1">
    <source>
        <dbReference type="ARBA" id="ARBA00004496"/>
    </source>
</evidence>
<evidence type="ECO:0000313" key="7">
    <source>
        <dbReference type="Proteomes" id="UP000055590"/>
    </source>
</evidence>